<dbReference type="AlphaFoldDB" id="A0ABD2ZTH2"/>
<comment type="caution">
    <text evidence="4">The sequence shown here is derived from an EMBL/GenBank/DDBJ whole genome shotgun (WGS) entry which is preliminary data.</text>
</comment>
<dbReference type="SMART" id="SM00184">
    <property type="entry name" value="RING"/>
    <property type="match status" value="1"/>
</dbReference>
<keyword evidence="1" id="KW-0479">Metal-binding</keyword>
<dbReference type="PANTHER" id="PTHR46719:SF7">
    <property type="entry name" value="RING-H2 FINGER PROTEIN ATL71-RELATED"/>
    <property type="match status" value="1"/>
</dbReference>
<reference evidence="4 5" key="1">
    <citation type="submission" date="2024-11" db="EMBL/GenBank/DDBJ databases">
        <title>A near-complete genome assembly of Cinchona calisaya.</title>
        <authorList>
            <person name="Lian D.C."/>
            <person name="Zhao X.W."/>
            <person name="Wei L."/>
        </authorList>
    </citation>
    <scope>NUCLEOTIDE SEQUENCE [LARGE SCALE GENOMIC DNA]</scope>
    <source>
        <tissue evidence="4">Nenye</tissue>
    </source>
</reference>
<dbReference type="PROSITE" id="PS50089">
    <property type="entry name" value="ZF_RING_2"/>
    <property type="match status" value="1"/>
</dbReference>
<keyword evidence="1" id="KW-0863">Zinc-finger</keyword>
<keyword evidence="2" id="KW-0812">Transmembrane</keyword>
<dbReference type="InterPro" id="IPR013083">
    <property type="entry name" value="Znf_RING/FYVE/PHD"/>
</dbReference>
<gene>
    <name evidence="4" type="ORF">ACH5RR_019072</name>
</gene>
<accession>A0ABD2ZTH2</accession>
<dbReference type="CDD" id="cd16461">
    <property type="entry name" value="RING-H2_EL5-like"/>
    <property type="match status" value="1"/>
</dbReference>
<dbReference type="InterPro" id="IPR001841">
    <property type="entry name" value="Znf_RING"/>
</dbReference>
<keyword evidence="2" id="KW-0472">Membrane</keyword>
<dbReference type="Pfam" id="PF13639">
    <property type="entry name" value="zf-RING_2"/>
    <property type="match status" value="1"/>
</dbReference>
<keyword evidence="1" id="KW-0862">Zinc</keyword>
<keyword evidence="2" id="KW-1133">Transmembrane helix</keyword>
<dbReference type="EMBL" id="JBJUIK010000008">
    <property type="protein sequence ID" value="KAL3520923.1"/>
    <property type="molecule type" value="Genomic_DNA"/>
</dbReference>
<dbReference type="SUPFAM" id="SSF57850">
    <property type="entry name" value="RING/U-box"/>
    <property type="match status" value="1"/>
</dbReference>
<evidence type="ECO:0000256" key="2">
    <source>
        <dbReference type="SAM" id="Phobius"/>
    </source>
</evidence>
<evidence type="ECO:0000313" key="4">
    <source>
        <dbReference type="EMBL" id="KAL3520923.1"/>
    </source>
</evidence>
<evidence type="ECO:0000259" key="3">
    <source>
        <dbReference type="PROSITE" id="PS50089"/>
    </source>
</evidence>
<dbReference type="InterPro" id="IPR045899">
    <property type="entry name" value="ATL71-like"/>
</dbReference>
<evidence type="ECO:0000313" key="5">
    <source>
        <dbReference type="Proteomes" id="UP001630127"/>
    </source>
</evidence>
<dbReference type="Proteomes" id="UP001630127">
    <property type="component" value="Unassembled WGS sequence"/>
</dbReference>
<evidence type="ECO:0000256" key="1">
    <source>
        <dbReference type="PROSITE-ProRule" id="PRU00175"/>
    </source>
</evidence>
<dbReference type="GO" id="GO:0008270">
    <property type="term" value="F:zinc ion binding"/>
    <property type="evidence" value="ECO:0007669"/>
    <property type="project" value="UniProtKB-KW"/>
</dbReference>
<dbReference type="Gene3D" id="3.30.40.10">
    <property type="entry name" value="Zinc/RING finger domain, C3HC4 (zinc finger)"/>
    <property type="match status" value="1"/>
</dbReference>
<feature type="domain" description="RING-type" evidence="3">
    <location>
        <begin position="117"/>
        <end position="159"/>
    </location>
</feature>
<sequence length="178" mass="19580">MNSTVHNSSGSTKTSASKDALHDVVYSLSFSIAILLVLVIISYISYKCNRSMLSSPLPTGTNYPNTENQTNDHEFFTIPSIGGLNEATLLNYPKLLYSQAKSYRGDQQDSSIDASGCSICLVDYKNTDMLRLLPDCGHIFHLECIDPWLKLHPTCPICRSSPVPTPLAQVVPLSIQQN</sequence>
<feature type="transmembrane region" description="Helical" evidence="2">
    <location>
        <begin position="24"/>
        <end position="46"/>
    </location>
</feature>
<protein>
    <recommendedName>
        <fullName evidence="3">RING-type domain-containing protein</fullName>
    </recommendedName>
</protein>
<name>A0ABD2ZTH2_9GENT</name>
<keyword evidence="5" id="KW-1185">Reference proteome</keyword>
<organism evidence="4 5">
    <name type="scientific">Cinchona calisaya</name>
    <dbReference type="NCBI Taxonomy" id="153742"/>
    <lineage>
        <taxon>Eukaryota</taxon>
        <taxon>Viridiplantae</taxon>
        <taxon>Streptophyta</taxon>
        <taxon>Embryophyta</taxon>
        <taxon>Tracheophyta</taxon>
        <taxon>Spermatophyta</taxon>
        <taxon>Magnoliopsida</taxon>
        <taxon>eudicotyledons</taxon>
        <taxon>Gunneridae</taxon>
        <taxon>Pentapetalae</taxon>
        <taxon>asterids</taxon>
        <taxon>lamiids</taxon>
        <taxon>Gentianales</taxon>
        <taxon>Rubiaceae</taxon>
        <taxon>Cinchonoideae</taxon>
        <taxon>Cinchoneae</taxon>
        <taxon>Cinchona</taxon>
    </lineage>
</organism>
<dbReference type="PANTHER" id="PTHR46719">
    <property type="entry name" value="TRANSCRIPTION FACTOR C2H2 FAMILY-RELATED"/>
    <property type="match status" value="1"/>
</dbReference>
<proteinExistence type="predicted"/>